<accession>A0A0B4XIF8</accession>
<dbReference type="Proteomes" id="UP000006764">
    <property type="component" value="Chromosome"/>
</dbReference>
<proteinExistence type="predicted"/>
<keyword evidence="3" id="KW-1185">Reference proteome</keyword>
<dbReference type="SUPFAM" id="SSF158682">
    <property type="entry name" value="TerB-like"/>
    <property type="match status" value="1"/>
</dbReference>
<sequence>MLKPLLDNLFGRAGRADAEPVDLRRAAAALLYEVARADGDLDTQELATLMDGLQTRWQLDDDAVRSLLDEAREEAEGATDYFQFTRPLRDHWSAEQRAALIEDMWAIAHADGQTHPREEFVIRKVADLLYVPHSVFIRARHSASG</sequence>
<dbReference type="KEGG" id="apac:S7S_07890"/>
<evidence type="ECO:0000313" key="3">
    <source>
        <dbReference type="Proteomes" id="UP000006764"/>
    </source>
</evidence>
<dbReference type="InterPro" id="IPR007791">
    <property type="entry name" value="DjlA_N"/>
</dbReference>
<evidence type="ECO:0000259" key="1">
    <source>
        <dbReference type="Pfam" id="PF05099"/>
    </source>
</evidence>
<dbReference type="STRING" id="391936.S7S_07890"/>
<dbReference type="AlphaFoldDB" id="A0A0B4XIF8"/>
<protein>
    <recommendedName>
        <fullName evidence="1">Co-chaperone DjlA N-terminal domain-containing protein</fullName>
    </recommendedName>
</protein>
<dbReference type="HOGENOM" id="CLU_111095_2_0_6"/>
<evidence type="ECO:0000313" key="2">
    <source>
        <dbReference type="EMBL" id="AJD47994.1"/>
    </source>
</evidence>
<dbReference type="EMBL" id="CP004387">
    <property type="protein sequence ID" value="AJD47994.1"/>
    <property type="molecule type" value="Genomic_DNA"/>
</dbReference>
<reference evidence="2 3" key="1">
    <citation type="journal article" date="2012" name="J. Bacteriol.">
        <title>Genome sequence of an alkane-degrading bacterium, Alcanivorax pacificus type strain W11-5, isolated from deep sea sediment.</title>
        <authorList>
            <person name="Lai Q."/>
            <person name="Shao Z."/>
        </authorList>
    </citation>
    <scope>NUCLEOTIDE SEQUENCE [LARGE SCALE GENOMIC DNA]</scope>
    <source>
        <strain evidence="2 3">W11-5</strain>
    </source>
</reference>
<gene>
    <name evidence="2" type="ORF">S7S_07890</name>
</gene>
<dbReference type="OrthoDB" id="5294347at2"/>
<dbReference type="RefSeq" id="WP_008735798.1">
    <property type="nucleotide sequence ID" value="NZ_CP004387.1"/>
</dbReference>
<dbReference type="Gene3D" id="1.10.3680.10">
    <property type="entry name" value="TerB-like"/>
    <property type="match status" value="1"/>
</dbReference>
<dbReference type="CDD" id="cd07313">
    <property type="entry name" value="terB_like_2"/>
    <property type="match status" value="1"/>
</dbReference>
<name>A0A0B4XIF8_9GAMM</name>
<feature type="domain" description="Co-chaperone DjlA N-terminal" evidence="1">
    <location>
        <begin position="25"/>
        <end position="141"/>
    </location>
</feature>
<dbReference type="Pfam" id="PF05099">
    <property type="entry name" value="TerB"/>
    <property type="match status" value="1"/>
</dbReference>
<organism evidence="2 3">
    <name type="scientific">Isoalcanivorax pacificus W11-5</name>
    <dbReference type="NCBI Taxonomy" id="391936"/>
    <lineage>
        <taxon>Bacteria</taxon>
        <taxon>Pseudomonadati</taxon>
        <taxon>Pseudomonadota</taxon>
        <taxon>Gammaproteobacteria</taxon>
        <taxon>Oceanospirillales</taxon>
        <taxon>Alcanivoracaceae</taxon>
        <taxon>Isoalcanivorax</taxon>
    </lineage>
</organism>
<dbReference type="InterPro" id="IPR029024">
    <property type="entry name" value="TerB-like"/>
</dbReference>